<feature type="non-terminal residue" evidence="2">
    <location>
        <position position="1"/>
    </location>
</feature>
<evidence type="ECO:0000313" key="3">
    <source>
        <dbReference type="Proteomes" id="UP000041254"/>
    </source>
</evidence>
<gene>
    <name evidence="2" type="ORF">Vbra_542</name>
</gene>
<evidence type="ECO:0000313" key="2">
    <source>
        <dbReference type="EMBL" id="CEM13889.1"/>
    </source>
</evidence>
<dbReference type="VEuPathDB" id="CryptoDB:Vbra_542"/>
<feature type="compositionally biased region" description="Acidic residues" evidence="1">
    <location>
        <begin position="223"/>
        <end position="258"/>
    </location>
</feature>
<dbReference type="EMBL" id="CDMY01000448">
    <property type="protein sequence ID" value="CEM13889.1"/>
    <property type="molecule type" value="Genomic_DNA"/>
</dbReference>
<dbReference type="Proteomes" id="UP000041254">
    <property type="component" value="Unassembled WGS sequence"/>
</dbReference>
<reference evidence="2 3" key="1">
    <citation type="submission" date="2014-11" db="EMBL/GenBank/DDBJ databases">
        <authorList>
            <person name="Zhu J."/>
            <person name="Qi W."/>
            <person name="Song R."/>
        </authorList>
    </citation>
    <scope>NUCLEOTIDE SEQUENCE [LARGE SCALE GENOMIC DNA]</scope>
</reference>
<sequence>HFVRDLVLKGQLCVHWIASSENTADIFTKGLDEAQHAHLRMKLLNNPVFDDEGTPMVPDDPHDKVWQRRVLSNLGVRDAIRVRSSSRASGTSAVNCTLILGRIDTLLIRYGLSGLIDVDRHGGTAGAAPLPGGLSRIDYLCRVLYLLERGGRLWAWLGGFLRLAAIYRLTPATPLVISAEWVQQHWPTRAALRQLPLALAIYKAIGHLLSHRGDSLALTTDEQTNENDEDGGPDGSDEQEEDLAEPVDNAGAEEDDGQEGPMASDDGQDTLIGDGDGEAAGGGQSMEPDGDDHSDESDDHHIYPHKVGTVRFRILPADEAPGNQPYDTDDPAIEEDGCRIRYSSFSAFMTDNLMCYWSVNIGAGDKIVLKASVPHADARFRSLMATEAVGDCIVEDMHVEDGHGGRTVVLCGHRSNETVAAHLRLTRFGYIRIHTTEGRVGGGVSVDECYPITVRHARDVLRQVRLERDVVDQGMRMDGQ</sequence>
<keyword evidence="3" id="KW-1185">Reference proteome</keyword>
<organism evidence="2 3">
    <name type="scientific">Vitrella brassicaformis (strain CCMP3155)</name>
    <dbReference type="NCBI Taxonomy" id="1169540"/>
    <lineage>
        <taxon>Eukaryota</taxon>
        <taxon>Sar</taxon>
        <taxon>Alveolata</taxon>
        <taxon>Colpodellida</taxon>
        <taxon>Vitrellaceae</taxon>
        <taxon>Vitrella</taxon>
    </lineage>
</organism>
<proteinExistence type="predicted"/>
<evidence type="ECO:0000256" key="1">
    <source>
        <dbReference type="SAM" id="MobiDB-lite"/>
    </source>
</evidence>
<dbReference type="InParanoid" id="A0A0G4FK09"/>
<name>A0A0G4FK09_VITBC</name>
<dbReference type="AlphaFoldDB" id="A0A0G4FK09"/>
<feature type="region of interest" description="Disordered" evidence="1">
    <location>
        <begin position="221"/>
        <end position="302"/>
    </location>
</feature>
<accession>A0A0G4FK09</accession>
<protein>
    <submittedName>
        <fullName evidence="2">Uncharacterized protein</fullName>
    </submittedName>
</protein>
<feature type="compositionally biased region" description="Acidic residues" evidence="1">
    <location>
        <begin position="288"/>
        <end position="297"/>
    </location>
</feature>